<sequence length="607" mass="68259">MQRGAIWCWAIKKFIDDLSAPPAFAPSDSSSVPVHSIFKVDFFPSASNVSCDCDGTPRFSFSRHSGSRFAFTIDTPIHISSQTTSSLIMDIDQPMGMAPLMGSARTGATILCCNCGAPIDGTSSAGALCYDCIKSTVDISQGIQREATLHFCKDCDRWLLPPNSWVTASPESRELLSLCLKRLRNLGKVRITDARFIWTEPHSRRIKVQVTVQDQVADGVLMQQSFEVTYVVASQQCKDCAKSYTANVWRAAVQVRQKVTHKRTFLFLEQLILKHQAHRDTINIKEERDGIDFYFAQKNQAEGFISFLKSVVPVLTKESRHLISADTHTGNKSYKYNYSVEIVPVCRDDLVALPLKLAKSIGNISPLVLCHRIGTSVNLLDPNTLQTAEVSADIYWRAPFHPLAGTPDLVEFIVMDIEPTGVRKGKWLLSEVQVARASDLGVNDNVYFTRTHLGQLLRAGDSVLGYMLEGTNFNSDDLEAIEASKAYGSMIPDVILVKKHFPNRRRNRKRNWKLKRMTKDEGELLPKDKDQAKMDAEYEMFLRDVEEDEELRAALALYKNSLKTKREADAMSIADTDMMTEAEEDGPKISMDELLDDFEEMEIKDKE</sequence>
<dbReference type="Pfam" id="PF04981">
    <property type="entry name" value="NMD3"/>
    <property type="match status" value="1"/>
</dbReference>
<reference evidence="12 13" key="1">
    <citation type="submission" date="2017-07" db="EMBL/GenBank/DDBJ databases">
        <title>Genome sequence of the Sordaria macrospora wild type strain R19027.</title>
        <authorList>
            <person name="Nowrousian M."/>
            <person name="Teichert I."/>
            <person name="Kueck U."/>
        </authorList>
    </citation>
    <scope>NUCLEOTIDE SEQUENCE [LARGE SCALE GENOMIC DNA]</scope>
    <source>
        <strain evidence="12 13">R19027</strain>
        <tissue evidence="12">Mycelium</tissue>
    </source>
</reference>
<dbReference type="GO" id="GO:0015031">
    <property type="term" value="P:protein transport"/>
    <property type="evidence" value="ECO:0007669"/>
    <property type="project" value="UniProtKB-KW"/>
</dbReference>
<dbReference type="Pfam" id="PF21192">
    <property type="entry name" value="OB_NMD3"/>
    <property type="match status" value="1"/>
</dbReference>
<comment type="function">
    <text evidence="7">Acts as an adapter for the XPO1/CRM1-mediated export of the 60S ribosomal subunit.</text>
</comment>
<evidence type="ECO:0000313" key="12">
    <source>
        <dbReference type="EMBL" id="KAA8629464.1"/>
    </source>
</evidence>
<evidence type="ECO:0000256" key="2">
    <source>
        <dbReference type="ARBA" id="ARBA00017035"/>
    </source>
</evidence>
<accession>A0A8S8ZFV9</accession>
<name>A0A8S8ZFV9_SORMA</name>
<proteinExistence type="inferred from homology"/>
<keyword evidence="3 7" id="KW-0813">Transport</keyword>
<evidence type="ECO:0000256" key="4">
    <source>
        <dbReference type="ARBA" id="ARBA00022490"/>
    </source>
</evidence>
<dbReference type="InterPro" id="IPR007064">
    <property type="entry name" value="Nmd3_N"/>
</dbReference>
<evidence type="ECO:0000259" key="9">
    <source>
        <dbReference type="Pfam" id="PF04981"/>
    </source>
</evidence>
<feature type="domain" description="60S ribosomal export protein NMD3 SH3" evidence="11">
    <location>
        <begin position="345"/>
        <end position="392"/>
    </location>
</feature>
<dbReference type="PANTHER" id="PTHR12746:SF2">
    <property type="entry name" value="60S RIBOSOMAL EXPORT PROTEIN NMD3"/>
    <property type="match status" value="1"/>
</dbReference>
<evidence type="ECO:0000256" key="8">
    <source>
        <dbReference type="SAM" id="MobiDB-lite"/>
    </source>
</evidence>
<dbReference type="GO" id="GO:0005634">
    <property type="term" value="C:nucleus"/>
    <property type="evidence" value="ECO:0007669"/>
    <property type="project" value="UniProtKB-SubCell"/>
</dbReference>
<dbReference type="AlphaFoldDB" id="A0A8S8ZFV9"/>
<comment type="subcellular location">
    <subcellularLocation>
        <location evidence="7">Cytoplasm</location>
    </subcellularLocation>
    <subcellularLocation>
        <location evidence="7">Nucleus</location>
    </subcellularLocation>
</comment>
<dbReference type="GO" id="GO:0000055">
    <property type="term" value="P:ribosomal large subunit export from nucleus"/>
    <property type="evidence" value="ECO:0007669"/>
    <property type="project" value="TreeGrafter"/>
</dbReference>
<keyword evidence="5 7" id="KW-0653">Protein transport</keyword>
<evidence type="ECO:0000313" key="13">
    <source>
        <dbReference type="Proteomes" id="UP000433876"/>
    </source>
</evidence>
<evidence type="ECO:0000259" key="11">
    <source>
        <dbReference type="Pfam" id="PF21193"/>
    </source>
</evidence>
<gene>
    <name evidence="12" type="ORF">SMACR_03749</name>
</gene>
<comment type="similarity">
    <text evidence="1 7">Belongs to the NMD3 family.</text>
</comment>
<dbReference type="Pfam" id="PF21193">
    <property type="entry name" value="NMD_SH3"/>
    <property type="match status" value="1"/>
</dbReference>
<evidence type="ECO:0000256" key="7">
    <source>
        <dbReference type="RuleBase" id="RU364108"/>
    </source>
</evidence>
<dbReference type="GO" id="GO:0005737">
    <property type="term" value="C:cytoplasm"/>
    <property type="evidence" value="ECO:0007669"/>
    <property type="project" value="UniProtKB-SubCell"/>
</dbReference>
<keyword evidence="6 7" id="KW-0539">Nucleus</keyword>
<feature type="region of interest" description="Disordered" evidence="8">
    <location>
        <begin position="573"/>
        <end position="594"/>
    </location>
</feature>
<dbReference type="InterPro" id="IPR039768">
    <property type="entry name" value="Nmd3"/>
</dbReference>
<feature type="domain" description="60S ribosomal export protein NMD3 OB-fold" evidence="10">
    <location>
        <begin position="409"/>
        <end position="499"/>
    </location>
</feature>
<dbReference type="InterPro" id="IPR048899">
    <property type="entry name" value="NMD_SH3"/>
</dbReference>
<protein>
    <recommendedName>
        <fullName evidence="2 7">60S ribosomal export protein NMD3</fullName>
    </recommendedName>
</protein>
<evidence type="ECO:0000256" key="3">
    <source>
        <dbReference type="ARBA" id="ARBA00022448"/>
    </source>
</evidence>
<dbReference type="InterPro" id="IPR048898">
    <property type="entry name" value="OB_NMD3"/>
</dbReference>
<comment type="caution">
    <text evidence="12">The sequence shown here is derived from an EMBL/GenBank/DDBJ whole genome shotgun (WGS) entry which is preliminary data.</text>
</comment>
<evidence type="ECO:0000259" key="10">
    <source>
        <dbReference type="Pfam" id="PF21192"/>
    </source>
</evidence>
<evidence type="ECO:0000256" key="1">
    <source>
        <dbReference type="ARBA" id="ARBA00009794"/>
    </source>
</evidence>
<dbReference type="VEuPathDB" id="FungiDB:SMAC_03749"/>
<evidence type="ECO:0000256" key="6">
    <source>
        <dbReference type="ARBA" id="ARBA00023242"/>
    </source>
</evidence>
<dbReference type="GO" id="GO:0043023">
    <property type="term" value="F:ribosomal large subunit binding"/>
    <property type="evidence" value="ECO:0007669"/>
    <property type="project" value="InterPro"/>
</dbReference>
<dbReference type="EMBL" id="NMPR01000135">
    <property type="protein sequence ID" value="KAA8629464.1"/>
    <property type="molecule type" value="Genomic_DNA"/>
</dbReference>
<organism evidence="12 13">
    <name type="scientific">Sordaria macrospora</name>
    <dbReference type="NCBI Taxonomy" id="5147"/>
    <lineage>
        <taxon>Eukaryota</taxon>
        <taxon>Fungi</taxon>
        <taxon>Dikarya</taxon>
        <taxon>Ascomycota</taxon>
        <taxon>Pezizomycotina</taxon>
        <taxon>Sordariomycetes</taxon>
        <taxon>Sordariomycetidae</taxon>
        <taxon>Sordariales</taxon>
        <taxon>Sordariaceae</taxon>
        <taxon>Sordaria</taxon>
    </lineage>
</organism>
<dbReference type="PANTHER" id="PTHR12746">
    <property type="entry name" value="NONSENSE-MEDIATED MRNA DECAY PROTEIN 3"/>
    <property type="match status" value="1"/>
</dbReference>
<feature type="domain" description="Nmd3 N-terminal" evidence="9">
    <location>
        <begin position="112"/>
        <end position="342"/>
    </location>
</feature>
<evidence type="ECO:0000256" key="5">
    <source>
        <dbReference type="ARBA" id="ARBA00022927"/>
    </source>
</evidence>
<dbReference type="Proteomes" id="UP000433876">
    <property type="component" value="Unassembled WGS sequence"/>
</dbReference>
<keyword evidence="4 7" id="KW-0963">Cytoplasm</keyword>